<dbReference type="Pfam" id="PF08858">
    <property type="entry name" value="IDEAL"/>
    <property type="match status" value="1"/>
</dbReference>
<name>A0A1H9M3R1_9BACI</name>
<evidence type="ECO:0000313" key="3">
    <source>
        <dbReference type="Proteomes" id="UP000199410"/>
    </source>
</evidence>
<evidence type="ECO:0000313" key="2">
    <source>
        <dbReference type="EMBL" id="SER18105.1"/>
    </source>
</evidence>
<accession>A0A1H9M3R1</accession>
<dbReference type="Gene3D" id="4.10.810.10">
    <property type="entry name" value="Virus Scaffolding Protein, Chain A"/>
    <property type="match status" value="1"/>
</dbReference>
<dbReference type="InterPro" id="IPR027393">
    <property type="entry name" value="Virus_scaffolding_prot_C"/>
</dbReference>
<protein>
    <submittedName>
        <fullName evidence="2">IDEAL domain-containing protein</fullName>
    </submittedName>
</protein>
<feature type="domain" description="IDEAL" evidence="1">
    <location>
        <begin position="38"/>
        <end position="74"/>
    </location>
</feature>
<gene>
    <name evidence="2" type="ORF">SAMN02787113_03190</name>
</gene>
<dbReference type="SMART" id="SM00914">
    <property type="entry name" value="IDEAL"/>
    <property type="match status" value="1"/>
</dbReference>
<dbReference type="Proteomes" id="UP000199410">
    <property type="component" value="Unassembled WGS sequence"/>
</dbReference>
<dbReference type="EMBL" id="FOEL01000011">
    <property type="protein sequence ID" value="SER18105.1"/>
    <property type="molecule type" value="Genomic_DNA"/>
</dbReference>
<dbReference type="AlphaFoldDB" id="A0A1H9M3R1"/>
<sequence>MRSLDKYYSYTDFLKAVGQSKKVDEAEKLLNEIYLDLFLNRIQRMHRQEQLIVLIDRALDEKDENAFYQYATELNSLQQSEDESY</sequence>
<reference evidence="2 3" key="1">
    <citation type="submission" date="2016-10" db="EMBL/GenBank/DDBJ databases">
        <authorList>
            <person name="Varghese N."/>
            <person name="Submissions S."/>
        </authorList>
    </citation>
    <scope>NUCLEOTIDE SEQUENCE [LARGE SCALE GENOMIC DNA]</scope>
    <source>
        <strain evidence="2 3">TC-13</strain>
    </source>
</reference>
<comment type="caution">
    <text evidence="2">The sequence shown here is derived from an EMBL/GenBank/DDBJ whole genome shotgun (WGS) entry which is preliminary data.</text>
</comment>
<organism evidence="2 3">
    <name type="scientific">Lysinibacillus fusiformis</name>
    <dbReference type="NCBI Taxonomy" id="28031"/>
    <lineage>
        <taxon>Bacteria</taxon>
        <taxon>Bacillati</taxon>
        <taxon>Bacillota</taxon>
        <taxon>Bacilli</taxon>
        <taxon>Bacillales</taxon>
        <taxon>Bacillaceae</taxon>
        <taxon>Lysinibacillus</taxon>
    </lineage>
</organism>
<proteinExistence type="predicted"/>
<dbReference type="InterPro" id="IPR014957">
    <property type="entry name" value="IDEAL_dom"/>
</dbReference>
<evidence type="ECO:0000259" key="1">
    <source>
        <dbReference type="SMART" id="SM00914"/>
    </source>
</evidence>